<dbReference type="InterPro" id="IPR044089">
    <property type="entry name" value="Alr1-like"/>
</dbReference>
<feature type="transmembrane region" description="Helical" evidence="7">
    <location>
        <begin position="842"/>
        <end position="863"/>
    </location>
</feature>
<dbReference type="InterPro" id="IPR045861">
    <property type="entry name" value="CorA_cytoplasmic_dom"/>
</dbReference>
<evidence type="ECO:0000313" key="9">
    <source>
        <dbReference type="Proteomes" id="UP000243723"/>
    </source>
</evidence>
<comment type="similarity">
    <text evidence="2">Belongs to the CorA metal ion transporter (MIT) (TC 1.A.35) family.</text>
</comment>
<name>A0A2P7ZE35_9PEZI</name>
<feature type="region of interest" description="Disordered" evidence="6">
    <location>
        <begin position="446"/>
        <end position="526"/>
    </location>
</feature>
<feature type="compositionally biased region" description="Basic and acidic residues" evidence="6">
    <location>
        <begin position="279"/>
        <end position="289"/>
    </location>
</feature>
<dbReference type="GO" id="GO:0010961">
    <property type="term" value="P:intracellular magnesium ion homeostasis"/>
    <property type="evidence" value="ECO:0007669"/>
    <property type="project" value="TreeGrafter"/>
</dbReference>
<dbReference type="PANTHER" id="PTHR21535:SF51">
    <property type="entry name" value="MANGANESE RESISTANCE PROTEIN MNR2"/>
    <property type="match status" value="1"/>
</dbReference>
<dbReference type="Gene3D" id="1.20.58.340">
    <property type="entry name" value="Magnesium transport protein CorA, transmembrane region"/>
    <property type="match status" value="2"/>
</dbReference>
<dbReference type="PANTHER" id="PTHR21535">
    <property type="entry name" value="MAGNESIUM AND COBALT TRANSPORT PROTEIN/MITOCHONDRIAL IMPORT INNER MEMBRANE TRANSLOCASE SUBUNIT TIM8"/>
    <property type="match status" value="1"/>
</dbReference>
<dbReference type="SUPFAM" id="SSF144083">
    <property type="entry name" value="Magnesium transport protein CorA, transmembrane region"/>
    <property type="match status" value="1"/>
</dbReference>
<evidence type="ECO:0000256" key="3">
    <source>
        <dbReference type="ARBA" id="ARBA00022692"/>
    </source>
</evidence>
<feature type="compositionally biased region" description="Polar residues" evidence="6">
    <location>
        <begin position="13"/>
        <end position="28"/>
    </location>
</feature>
<organism evidence="8 9">
    <name type="scientific">Elsinoe australis</name>
    <dbReference type="NCBI Taxonomy" id="40998"/>
    <lineage>
        <taxon>Eukaryota</taxon>
        <taxon>Fungi</taxon>
        <taxon>Dikarya</taxon>
        <taxon>Ascomycota</taxon>
        <taxon>Pezizomycotina</taxon>
        <taxon>Dothideomycetes</taxon>
        <taxon>Dothideomycetidae</taxon>
        <taxon>Myriangiales</taxon>
        <taxon>Elsinoaceae</taxon>
        <taxon>Elsinoe</taxon>
    </lineage>
</organism>
<dbReference type="FunFam" id="1.20.58.340:FF:000008">
    <property type="entry name" value="CorA family metal ion transporter"/>
    <property type="match status" value="1"/>
</dbReference>
<evidence type="ECO:0000256" key="6">
    <source>
        <dbReference type="SAM" id="MobiDB-lite"/>
    </source>
</evidence>
<feature type="region of interest" description="Disordered" evidence="6">
    <location>
        <begin position="1"/>
        <end position="357"/>
    </location>
</feature>
<dbReference type="AlphaFoldDB" id="A0A2P7ZE35"/>
<evidence type="ECO:0000256" key="4">
    <source>
        <dbReference type="ARBA" id="ARBA00022989"/>
    </source>
</evidence>
<evidence type="ECO:0000256" key="5">
    <source>
        <dbReference type="ARBA" id="ARBA00023136"/>
    </source>
</evidence>
<evidence type="ECO:0000256" key="1">
    <source>
        <dbReference type="ARBA" id="ARBA00004141"/>
    </source>
</evidence>
<feature type="compositionally biased region" description="Polar residues" evidence="6">
    <location>
        <begin position="146"/>
        <end position="179"/>
    </location>
</feature>
<dbReference type="Gene3D" id="3.30.460.20">
    <property type="entry name" value="CorA soluble domain-like"/>
    <property type="match status" value="1"/>
</dbReference>
<dbReference type="EMBL" id="NHZQ01000236">
    <property type="protein sequence ID" value="PSK46478.1"/>
    <property type="molecule type" value="Genomic_DNA"/>
</dbReference>
<feature type="compositionally biased region" description="Basic residues" evidence="6">
    <location>
        <begin position="55"/>
        <end position="71"/>
    </location>
</feature>
<dbReference type="OrthoDB" id="29879at2759"/>
<dbReference type="InterPro" id="IPR002523">
    <property type="entry name" value="MgTranspt_CorA/ZnTranspt_ZntB"/>
</dbReference>
<dbReference type="STRING" id="40998.A0A2P7ZE35"/>
<feature type="compositionally biased region" description="Acidic residues" evidence="6">
    <location>
        <begin position="452"/>
        <end position="463"/>
    </location>
</feature>
<dbReference type="Proteomes" id="UP000243723">
    <property type="component" value="Unassembled WGS sequence"/>
</dbReference>
<keyword evidence="3 7" id="KW-0812">Transmembrane</keyword>
<feature type="compositionally biased region" description="Polar residues" evidence="6">
    <location>
        <begin position="498"/>
        <end position="516"/>
    </location>
</feature>
<keyword evidence="5 7" id="KW-0472">Membrane</keyword>
<comment type="subcellular location">
    <subcellularLocation>
        <location evidence="1">Membrane</location>
        <topology evidence="1">Multi-pass membrane protein</topology>
    </subcellularLocation>
</comment>
<dbReference type="SUPFAM" id="SSF143865">
    <property type="entry name" value="CorA soluble domain-like"/>
    <property type="match status" value="1"/>
</dbReference>
<dbReference type="GO" id="GO:0000329">
    <property type="term" value="C:fungal-type vacuole membrane"/>
    <property type="evidence" value="ECO:0007669"/>
    <property type="project" value="TreeGrafter"/>
</dbReference>
<dbReference type="InterPro" id="IPR045863">
    <property type="entry name" value="CorA_TM1_TM2"/>
</dbReference>
<dbReference type="CDD" id="cd12829">
    <property type="entry name" value="Alr1p-like"/>
    <property type="match status" value="1"/>
</dbReference>
<proteinExistence type="inferred from homology"/>
<evidence type="ECO:0000256" key="7">
    <source>
        <dbReference type="SAM" id="Phobius"/>
    </source>
</evidence>
<gene>
    <name evidence="8" type="ORF">B9Z65_5446</name>
</gene>
<keyword evidence="9" id="KW-1185">Reference proteome</keyword>
<dbReference type="FunFam" id="1.20.58.340:FF:000014">
    <property type="entry name" value="CorA family metal ion transporter"/>
    <property type="match status" value="1"/>
</dbReference>
<evidence type="ECO:0000256" key="2">
    <source>
        <dbReference type="ARBA" id="ARBA00009765"/>
    </source>
</evidence>
<keyword evidence="4 7" id="KW-1133">Transmembrane helix</keyword>
<sequence length="870" mass="97621">MEPRTPKTAGPPVTSSQTATGQSSNGQHTSERPDGFGGHNASASGSNGASGGVSTHKKRKHRGGRKKRARRQSFAAPSESTVNDNDEHDRRPSLLDGPRPSAASSTGFYRLKNGNKSNTSLESEALLDHREQMPFRSRRRSNSNSMFGASRNNIPAQRSQKSRQNAPPIGSSPNKSRLSQVHHGVPEEDSEEERNDRTPLLGSSSKNRPSTARSNTGQGYGGSYFSQQRRGSGHSPETKKKNIKPYTDDSDEDFDVNNPPSVPGSPKMGSLDDVMIAEEFSRDHPDQNHDAIINIDGDEEDDRSPHSAPPSPRRSRTIHDLAEMDVCYPGHAPMSEMGDGDDDGHQDARRSPRRRRRRQWPDLTVLEEWAHEEKEERTAEQTMRAKKMTEPVMVGGRLRNTKQAWHREADDEPYRYTYFNENFDATIHSRTISELCQFGATFDDLFRPTPPEVDESSESEDEFEHAIPSPGKDSTITAPELGRGRPSLASVKMEKSQSQDQASGSVTPNGKHQSIPATPGKGKRFGPRPTFWLDVLSPTEAEMKVLAKAFGIHQLTVEDILVQEPREKVELFQNYYFVNYRSFEQDKESLDYMEPINIYVIVYRDGVLSFHFSMTPHPANVRRRIRQLNDYMSPSADWISYAIIDDITDAYAPLVQQVEDEVDDIDDNILDLHSISVKDEDKAKKEVNKEKSIFSQKTAKSERSMDMDEGGKMLRRIGECRKKVMSLYRLLGNKADVIKGFAKRCNEQWQVAPRSEIGLYLGDIQDHIVTMTGNLSHYENLLSRAHSNYLAQINIRTSERAEQTNDVLNKLTVLGTIVLPMNIVTGLWGMNCIVPGQDVEGLNWFFGITGGLFAFGLLCWMIAKKMLGIV</sequence>
<comment type="caution">
    <text evidence="8">The sequence shown here is derived from an EMBL/GenBank/DDBJ whole genome shotgun (WGS) entry which is preliminary data.</text>
</comment>
<dbReference type="GO" id="GO:0015095">
    <property type="term" value="F:magnesium ion transmembrane transporter activity"/>
    <property type="evidence" value="ECO:0007669"/>
    <property type="project" value="InterPro"/>
</dbReference>
<feature type="compositionally biased region" description="Polar residues" evidence="6">
    <location>
        <begin position="201"/>
        <end position="216"/>
    </location>
</feature>
<dbReference type="Pfam" id="PF01544">
    <property type="entry name" value="CorA"/>
    <property type="match status" value="2"/>
</dbReference>
<accession>A0A2P7ZE35</accession>
<protein>
    <recommendedName>
        <fullName evidence="10">Cora-domain-containing protein</fullName>
    </recommendedName>
</protein>
<evidence type="ECO:0000313" key="8">
    <source>
        <dbReference type="EMBL" id="PSK46478.1"/>
    </source>
</evidence>
<evidence type="ECO:0008006" key="10">
    <source>
        <dbReference type="Google" id="ProtNLM"/>
    </source>
</evidence>
<reference evidence="8 9" key="1">
    <citation type="submission" date="2017-05" db="EMBL/GenBank/DDBJ databases">
        <title>Draft genome sequence of Elsinoe australis.</title>
        <authorList>
            <person name="Cheng Q."/>
        </authorList>
    </citation>
    <scope>NUCLEOTIDE SEQUENCE [LARGE SCALE GENOMIC DNA]</scope>
    <source>
        <strain evidence="8 9">NL1</strain>
    </source>
</reference>